<evidence type="ECO:0000259" key="5">
    <source>
        <dbReference type="PROSITE" id="PS50931"/>
    </source>
</evidence>
<dbReference type="Proteomes" id="UP000525336">
    <property type="component" value="Unassembled WGS sequence"/>
</dbReference>
<dbReference type="GO" id="GO:0003700">
    <property type="term" value="F:DNA-binding transcription factor activity"/>
    <property type="evidence" value="ECO:0007669"/>
    <property type="project" value="InterPro"/>
</dbReference>
<dbReference type="CDD" id="cd08422">
    <property type="entry name" value="PBP2_CrgA_like"/>
    <property type="match status" value="1"/>
</dbReference>
<dbReference type="InterPro" id="IPR000847">
    <property type="entry name" value="LysR_HTH_N"/>
</dbReference>
<dbReference type="InterPro" id="IPR036388">
    <property type="entry name" value="WH-like_DNA-bd_sf"/>
</dbReference>
<accession>A0A7Y4DQR6</accession>
<dbReference type="PROSITE" id="PS50931">
    <property type="entry name" value="HTH_LYSR"/>
    <property type="match status" value="1"/>
</dbReference>
<evidence type="ECO:0000256" key="1">
    <source>
        <dbReference type="ARBA" id="ARBA00009437"/>
    </source>
</evidence>
<gene>
    <name evidence="6" type="ORF">F0245_05695</name>
</gene>
<dbReference type="Gene3D" id="3.40.190.290">
    <property type="match status" value="1"/>
</dbReference>
<dbReference type="InterPro" id="IPR058163">
    <property type="entry name" value="LysR-type_TF_proteobact-type"/>
</dbReference>
<keyword evidence="4" id="KW-0804">Transcription</keyword>
<evidence type="ECO:0000313" key="7">
    <source>
        <dbReference type="Proteomes" id="UP000525336"/>
    </source>
</evidence>
<dbReference type="InterPro" id="IPR036390">
    <property type="entry name" value="WH_DNA-bd_sf"/>
</dbReference>
<evidence type="ECO:0000256" key="3">
    <source>
        <dbReference type="ARBA" id="ARBA00023125"/>
    </source>
</evidence>
<organism evidence="6 7">
    <name type="scientific">Vibrio chagasii</name>
    <dbReference type="NCBI Taxonomy" id="170679"/>
    <lineage>
        <taxon>Bacteria</taxon>
        <taxon>Pseudomonadati</taxon>
        <taxon>Pseudomonadota</taxon>
        <taxon>Gammaproteobacteria</taxon>
        <taxon>Vibrionales</taxon>
        <taxon>Vibrionaceae</taxon>
        <taxon>Vibrio</taxon>
    </lineage>
</organism>
<dbReference type="FunFam" id="1.10.10.10:FF:000001">
    <property type="entry name" value="LysR family transcriptional regulator"/>
    <property type="match status" value="1"/>
</dbReference>
<dbReference type="SUPFAM" id="SSF46785">
    <property type="entry name" value="Winged helix' DNA-binding domain"/>
    <property type="match status" value="1"/>
</dbReference>
<sequence>MKEISSLLLLAKVVELGSFAQAARELNVPTTTVSRKIQQLESELGGKLLNRSTRALSLTELGLQVLPKAQLIADTVFELYSEAEEFSSQPKGTLVITAPHAFSQDILAPMLAEFQRRYPSITINLSSSNRFQDLTKQNIDFAFRLGPLHDSSMIALTLSPVRYVLVASREYLKRKGAINHPNDLYQHQLLRNHVDGYFLPWRFEYEGEVADIGETNGVICDDFNITQQFVLNHAGIAYLPASLFRHQQVRDSVEFILPEWIPQQRSMLLVYQSKQHLPLKSQLFIEFVKEKLEDFGQALK</sequence>
<evidence type="ECO:0000313" key="6">
    <source>
        <dbReference type="EMBL" id="NOH32875.1"/>
    </source>
</evidence>
<dbReference type="Gene3D" id="1.10.10.10">
    <property type="entry name" value="Winged helix-like DNA-binding domain superfamily/Winged helix DNA-binding domain"/>
    <property type="match status" value="1"/>
</dbReference>
<dbReference type="PANTHER" id="PTHR30537">
    <property type="entry name" value="HTH-TYPE TRANSCRIPTIONAL REGULATOR"/>
    <property type="match status" value="1"/>
</dbReference>
<dbReference type="SUPFAM" id="SSF53850">
    <property type="entry name" value="Periplasmic binding protein-like II"/>
    <property type="match status" value="1"/>
</dbReference>
<name>A0A7Y4DQR6_9VIBR</name>
<dbReference type="GO" id="GO:0006351">
    <property type="term" value="P:DNA-templated transcription"/>
    <property type="evidence" value="ECO:0007669"/>
    <property type="project" value="TreeGrafter"/>
</dbReference>
<feature type="domain" description="HTH lysR-type" evidence="5">
    <location>
        <begin position="1"/>
        <end position="59"/>
    </location>
</feature>
<dbReference type="GO" id="GO:0043565">
    <property type="term" value="F:sequence-specific DNA binding"/>
    <property type="evidence" value="ECO:0007669"/>
    <property type="project" value="TreeGrafter"/>
</dbReference>
<dbReference type="Pfam" id="PF00126">
    <property type="entry name" value="HTH_1"/>
    <property type="match status" value="1"/>
</dbReference>
<comment type="similarity">
    <text evidence="1">Belongs to the LysR transcriptional regulatory family.</text>
</comment>
<dbReference type="AlphaFoldDB" id="A0A7Y4DQR6"/>
<dbReference type="PANTHER" id="PTHR30537:SF5">
    <property type="entry name" value="HTH-TYPE TRANSCRIPTIONAL ACTIVATOR TTDR-RELATED"/>
    <property type="match status" value="1"/>
</dbReference>
<evidence type="ECO:0000256" key="2">
    <source>
        <dbReference type="ARBA" id="ARBA00023015"/>
    </source>
</evidence>
<dbReference type="RefSeq" id="WP_171367039.1">
    <property type="nucleotide sequence ID" value="NZ_VTXW01000004.1"/>
</dbReference>
<keyword evidence="3" id="KW-0238">DNA-binding</keyword>
<protein>
    <submittedName>
        <fullName evidence="6">LysR family transcriptional regulator</fullName>
    </submittedName>
</protein>
<dbReference type="InterPro" id="IPR005119">
    <property type="entry name" value="LysR_subst-bd"/>
</dbReference>
<evidence type="ECO:0000256" key="4">
    <source>
        <dbReference type="ARBA" id="ARBA00023163"/>
    </source>
</evidence>
<dbReference type="EMBL" id="VTXW01000004">
    <property type="protein sequence ID" value="NOH32875.1"/>
    <property type="molecule type" value="Genomic_DNA"/>
</dbReference>
<dbReference type="Pfam" id="PF03466">
    <property type="entry name" value="LysR_substrate"/>
    <property type="match status" value="1"/>
</dbReference>
<comment type="caution">
    <text evidence="6">The sequence shown here is derived from an EMBL/GenBank/DDBJ whole genome shotgun (WGS) entry which is preliminary data.</text>
</comment>
<reference evidence="6 7" key="1">
    <citation type="submission" date="2019-09" db="EMBL/GenBank/DDBJ databases">
        <title>Draft genome sequencing and comparative genomics of hatchery-associated Vibrios.</title>
        <authorList>
            <person name="Kehlet-Delgado H."/>
            <person name="Mueller R.S."/>
        </authorList>
    </citation>
    <scope>NUCLEOTIDE SEQUENCE [LARGE SCALE GENOMIC DNA]</scope>
    <source>
        <strain evidence="6 7">00-90-10</strain>
    </source>
</reference>
<proteinExistence type="inferred from homology"/>
<keyword evidence="2" id="KW-0805">Transcription regulation</keyword>